<comment type="similarity">
    <text evidence="2">Belongs to the ycf68 family.</text>
</comment>
<feature type="region of interest" description="Disordered" evidence="6">
    <location>
        <begin position="998"/>
        <end position="1033"/>
    </location>
</feature>
<evidence type="ECO:0000256" key="2">
    <source>
        <dbReference type="ARBA" id="ARBA00007638"/>
    </source>
</evidence>
<dbReference type="InterPro" id="IPR022546">
    <property type="entry name" value="Uncharacterised_Ycf68"/>
</dbReference>
<evidence type="ECO:0000256" key="3">
    <source>
        <dbReference type="ARBA" id="ARBA00021456"/>
    </source>
</evidence>
<evidence type="ECO:0000256" key="4">
    <source>
        <dbReference type="ARBA" id="ARBA00022528"/>
    </source>
</evidence>
<dbReference type="Pfam" id="PF10839">
    <property type="entry name" value="DUF2647"/>
    <property type="match status" value="1"/>
</dbReference>
<dbReference type="AlphaFoldDB" id="A0A2N9HP93"/>
<organism evidence="7">
    <name type="scientific">Fagus sylvatica</name>
    <name type="common">Beechnut</name>
    <dbReference type="NCBI Taxonomy" id="28930"/>
    <lineage>
        <taxon>Eukaryota</taxon>
        <taxon>Viridiplantae</taxon>
        <taxon>Streptophyta</taxon>
        <taxon>Embryophyta</taxon>
        <taxon>Tracheophyta</taxon>
        <taxon>Spermatophyta</taxon>
        <taxon>Magnoliopsida</taxon>
        <taxon>eudicotyledons</taxon>
        <taxon>Gunneridae</taxon>
        <taxon>Pentapetalae</taxon>
        <taxon>rosids</taxon>
        <taxon>fabids</taxon>
        <taxon>Fagales</taxon>
        <taxon>Fagaceae</taxon>
        <taxon>Fagus</taxon>
    </lineage>
</organism>
<evidence type="ECO:0000256" key="6">
    <source>
        <dbReference type="SAM" id="MobiDB-lite"/>
    </source>
</evidence>
<comment type="subcellular location">
    <subcellularLocation>
        <location evidence="1">Plastid</location>
        <location evidence="1">Chloroplast</location>
    </subcellularLocation>
</comment>
<dbReference type="GO" id="GO:0009507">
    <property type="term" value="C:chloroplast"/>
    <property type="evidence" value="ECO:0007669"/>
    <property type="project" value="UniProtKB-SubCell"/>
</dbReference>
<evidence type="ECO:0000256" key="5">
    <source>
        <dbReference type="ARBA" id="ARBA00022640"/>
    </source>
</evidence>
<dbReference type="PANTHER" id="PTHR34890">
    <property type="entry name" value="ORF16-LACZ FUSION PROTEIN-RELATED"/>
    <property type="match status" value="1"/>
</dbReference>
<feature type="region of interest" description="Disordered" evidence="6">
    <location>
        <begin position="785"/>
        <end position="908"/>
    </location>
</feature>
<name>A0A2N9HP93_FAGSY</name>
<dbReference type="EMBL" id="OIVN01003819">
    <property type="protein sequence ID" value="SPD13788.1"/>
    <property type="molecule type" value="Genomic_DNA"/>
</dbReference>
<feature type="compositionally biased region" description="Basic and acidic residues" evidence="6">
    <location>
        <begin position="798"/>
        <end position="833"/>
    </location>
</feature>
<sequence length="1050" mass="113241">MDSGNAMQCSWTLMSIRMNHLFRGGKSLPARQEDSKLQILSRMNAGGMLNTCKSDGKWCFQWRTATLGLRHGPDSYGRQQWGIFRNGRKPDGAMPRGAAVIQRMQALSGMIGRKASVGGFLSPPSNPRAQPWTGGGNYQAGVRGANGIRYPSSPSRKRWILGAVRIDPCSAVANALSIPPGETLPGLDMPRILLKERGAFGNADTGGAWLSSARATAGDKPEEGEDDVKSSCPLCPGRHTCYNGRDKGHTAVNSFPGLVHTARHTMGAGHARSRYLNHKEGDAEGRASDWSEVVTRSEQVDRIPFFSPPCRHTGGTWERKKGKERDGVSLAFGIAGPGGRPARRAISSVVERAPDNCVVVPGLRIDGAIQVRSNVDPTFYSIVGSGRSGGDHHGSSLLENPYIPYQYMDSYLSSTGLGLEKAAINRIFLILPFRKEEVEILFPFRRDQEIGSSHKKNAWLINNSLLGLRPPQSLRMPPISAMGCEGPLNAFFFLLIGVISQRLAMVRKKEGNKHTWRAQYTGELYAAFGKDESLPKRNPLILSQLVGPVALWRAQYDESCKLCSGGSYCLSLASMVESVGGLRGGGLPCGGCQRFESAYLQLVNLADTKLYDSTQFFRFGSSIYDLSFMDVDKILPFSSTLGWHSLKVKGEVQTRKGLRWIPRHPETRKGVVSDEMLRGVENKRRSGDSRIGEAVECCTLDGESPVAESITSLRSDPSSMGHVESRVNQQGPPLAWLREPTGAVAKASLHRAIVTAYGPEPGGEMPLEPRASWFSPKCVEAQQLTGHLGGSRSASETMGDKLHRREGNSPDHQLRPLNDRSVIKEMNGAKRSAEAVGCKKASVGERSALEGSTRESGGGRSGSENVGLSNANIGENPMPRKPKGSSARFVHGGVRRGRENASSQCSSTRRYGAEVTHAILPGKARTTFNKRCRKVKEVGDLMTGEPATEAPVNGGRNYNGPKVAKFLVGLGGGRRRPPSGGARAASQKVTEACKGFLGPDGDWPSSAKAEGSLTARPTRRAGTKVGLSDPTVPSGRAVAQRIKVTLGITG</sequence>
<evidence type="ECO:0000256" key="1">
    <source>
        <dbReference type="ARBA" id="ARBA00004229"/>
    </source>
</evidence>
<protein>
    <recommendedName>
        <fullName evidence="3">Uncharacterized protein ycf68</fullName>
    </recommendedName>
</protein>
<evidence type="ECO:0000313" key="7">
    <source>
        <dbReference type="EMBL" id="SPD13788.1"/>
    </source>
</evidence>
<reference evidence="7" key="1">
    <citation type="submission" date="2018-02" db="EMBL/GenBank/DDBJ databases">
        <authorList>
            <person name="Cohen D.B."/>
            <person name="Kent A.D."/>
        </authorList>
    </citation>
    <scope>NUCLEOTIDE SEQUENCE</scope>
</reference>
<dbReference type="AntiFam" id="ANF00275">
    <property type="entry name" value="Spurious translation from rRNA (DUF6467)"/>
</dbReference>
<keyword evidence="5" id="KW-0934">Plastid</keyword>
<accession>A0A2N9HP93</accession>
<keyword evidence="4" id="KW-0150">Chloroplast</keyword>
<gene>
    <name evidence="7" type="ORF">FSB_LOCUS41670</name>
</gene>
<proteinExistence type="inferred from homology"/>